<organism evidence="8">
    <name type="scientific">marine sediment metagenome</name>
    <dbReference type="NCBI Taxonomy" id="412755"/>
    <lineage>
        <taxon>unclassified sequences</taxon>
        <taxon>metagenomes</taxon>
        <taxon>ecological metagenomes</taxon>
    </lineage>
</organism>
<dbReference type="InterPro" id="IPR013656">
    <property type="entry name" value="PAS_4"/>
</dbReference>
<dbReference type="PANTHER" id="PTHR43304:SF1">
    <property type="entry name" value="PAC DOMAIN-CONTAINING PROTEIN"/>
    <property type="match status" value="1"/>
</dbReference>
<dbReference type="SMART" id="SM00086">
    <property type="entry name" value="PAC"/>
    <property type="match status" value="1"/>
</dbReference>
<dbReference type="InterPro" id="IPR001610">
    <property type="entry name" value="PAC"/>
</dbReference>
<evidence type="ECO:0000256" key="1">
    <source>
        <dbReference type="ARBA" id="ARBA00000085"/>
    </source>
</evidence>
<protein>
    <recommendedName>
        <fullName evidence="2">histidine kinase</fullName>
        <ecNumber evidence="2">2.7.13.3</ecNumber>
    </recommendedName>
</protein>
<dbReference type="PANTHER" id="PTHR43304">
    <property type="entry name" value="PHYTOCHROME-LIKE PROTEIN CPH1"/>
    <property type="match status" value="1"/>
</dbReference>
<dbReference type="InterPro" id="IPR035965">
    <property type="entry name" value="PAS-like_dom_sf"/>
</dbReference>
<proteinExistence type="predicted"/>
<dbReference type="NCBIfam" id="TIGR00229">
    <property type="entry name" value="sensory_box"/>
    <property type="match status" value="1"/>
</dbReference>
<dbReference type="InterPro" id="IPR052162">
    <property type="entry name" value="Sensor_kinase/Photoreceptor"/>
</dbReference>
<evidence type="ECO:0000256" key="2">
    <source>
        <dbReference type="ARBA" id="ARBA00012438"/>
    </source>
</evidence>
<dbReference type="PROSITE" id="PS50112">
    <property type="entry name" value="PAS"/>
    <property type="match status" value="1"/>
</dbReference>
<feature type="domain" description="PAC" evidence="7">
    <location>
        <begin position="116"/>
        <end position="167"/>
    </location>
</feature>
<keyword evidence="4" id="KW-0808">Transferase</keyword>
<evidence type="ECO:0000256" key="3">
    <source>
        <dbReference type="ARBA" id="ARBA00022553"/>
    </source>
</evidence>
<accession>X1F336</accession>
<feature type="non-terminal residue" evidence="8">
    <location>
        <position position="1"/>
    </location>
</feature>
<gene>
    <name evidence="8" type="ORF">S03H2_20720</name>
</gene>
<feature type="domain" description="PAS" evidence="6">
    <location>
        <begin position="43"/>
        <end position="113"/>
    </location>
</feature>
<feature type="non-terminal residue" evidence="8">
    <location>
        <position position="284"/>
    </location>
</feature>
<evidence type="ECO:0000259" key="7">
    <source>
        <dbReference type="PROSITE" id="PS50113"/>
    </source>
</evidence>
<dbReference type="EC" id="2.7.13.3" evidence="2"/>
<dbReference type="Pfam" id="PF08448">
    <property type="entry name" value="PAS_4"/>
    <property type="match status" value="1"/>
</dbReference>
<dbReference type="SMART" id="SM00091">
    <property type="entry name" value="PAS"/>
    <property type="match status" value="1"/>
</dbReference>
<keyword evidence="5" id="KW-0418">Kinase</keyword>
<name>X1F336_9ZZZZ</name>
<dbReference type="PROSITE" id="PS50113">
    <property type="entry name" value="PAC"/>
    <property type="match status" value="1"/>
</dbReference>
<evidence type="ECO:0000256" key="4">
    <source>
        <dbReference type="ARBA" id="ARBA00022679"/>
    </source>
</evidence>
<dbReference type="AlphaFoldDB" id="X1F336"/>
<reference evidence="8" key="1">
    <citation type="journal article" date="2014" name="Front. Microbiol.">
        <title>High frequency of phylogenetically diverse reductive dehalogenase-homologous genes in deep subseafloor sedimentary metagenomes.</title>
        <authorList>
            <person name="Kawai M."/>
            <person name="Futagami T."/>
            <person name="Toyoda A."/>
            <person name="Takaki Y."/>
            <person name="Nishi S."/>
            <person name="Hori S."/>
            <person name="Arai W."/>
            <person name="Tsubouchi T."/>
            <person name="Morono Y."/>
            <person name="Uchiyama I."/>
            <person name="Ito T."/>
            <person name="Fujiyama A."/>
            <person name="Inagaki F."/>
            <person name="Takami H."/>
        </authorList>
    </citation>
    <scope>NUCLEOTIDE SEQUENCE</scope>
    <source>
        <strain evidence="8">Expedition CK06-06</strain>
    </source>
</reference>
<comment type="catalytic activity">
    <reaction evidence="1">
        <text>ATP + protein L-histidine = ADP + protein N-phospho-L-histidine.</text>
        <dbReference type="EC" id="2.7.13.3"/>
    </reaction>
</comment>
<sequence length="284" mass="32434">CQGEDIQEELRRVMMSKKVKVPSSASSPEITQRKRVEEALKESAERLRVILEHSYDVIFQLSPLGIIQYVSPRVEETYGYKPEDLIGKHLKKTTPVSELPKALKALKSVLSGEVITNFEINQRDANGKIILMEINATPIRKDGKVVAMQGVMRDITERKRMEHALNERVKELQCLYNIAYIVERPGITLNELCQEVASLLPAGWQYPEITCARVTLGDKEFKTDNFKTTEWKQSANINVKGQKNGTVEVYYLEERPEIGEGPFSKEERLLMDVVAERLGRITER</sequence>
<comment type="caution">
    <text evidence="8">The sequence shown here is derived from an EMBL/GenBank/DDBJ whole genome shotgun (WGS) entry which is preliminary data.</text>
</comment>
<dbReference type="EMBL" id="BARU01010952">
    <property type="protein sequence ID" value="GAH39357.1"/>
    <property type="molecule type" value="Genomic_DNA"/>
</dbReference>
<dbReference type="InterPro" id="IPR000700">
    <property type="entry name" value="PAS-assoc_C"/>
</dbReference>
<evidence type="ECO:0000313" key="8">
    <source>
        <dbReference type="EMBL" id="GAH39357.1"/>
    </source>
</evidence>
<dbReference type="CDD" id="cd00130">
    <property type="entry name" value="PAS"/>
    <property type="match status" value="1"/>
</dbReference>
<dbReference type="GO" id="GO:0004673">
    <property type="term" value="F:protein histidine kinase activity"/>
    <property type="evidence" value="ECO:0007669"/>
    <property type="project" value="UniProtKB-EC"/>
</dbReference>
<dbReference type="SUPFAM" id="SSF55785">
    <property type="entry name" value="PYP-like sensor domain (PAS domain)"/>
    <property type="match status" value="1"/>
</dbReference>
<keyword evidence="3" id="KW-0597">Phosphoprotein</keyword>
<dbReference type="Gene3D" id="3.30.450.20">
    <property type="entry name" value="PAS domain"/>
    <property type="match status" value="1"/>
</dbReference>
<evidence type="ECO:0000259" key="6">
    <source>
        <dbReference type="PROSITE" id="PS50112"/>
    </source>
</evidence>
<evidence type="ECO:0000256" key="5">
    <source>
        <dbReference type="ARBA" id="ARBA00022777"/>
    </source>
</evidence>
<dbReference type="InterPro" id="IPR000014">
    <property type="entry name" value="PAS"/>
</dbReference>